<feature type="transmembrane region" description="Helical" evidence="1">
    <location>
        <begin position="283"/>
        <end position="303"/>
    </location>
</feature>
<feature type="transmembrane region" description="Helical" evidence="1">
    <location>
        <begin position="315"/>
        <end position="343"/>
    </location>
</feature>
<feature type="transmembrane region" description="Helical" evidence="1">
    <location>
        <begin position="97"/>
        <end position="116"/>
    </location>
</feature>
<keyword evidence="1" id="KW-0472">Membrane</keyword>
<sequence>MTIAATEFCAALAAFALLLAIVASAGAAVADRLRFPGFDEAARLERAGLALICGFGCLPVALDLAGRLGPRAMALAALSLAALGAPALLRARPSSLQGGWIAAAAIWIVASILIVIDMPGVGSLQHSLLAVDYVKHAATTWSLAEAGSPPWNPTYYDPGRAMSYYYLFYTLPAVAAMLGAPLGVAARHAAYACAPLMGFALFTLARTALRRSGADAAAGRNDEGEGDKKPANWPLLALLLASGLDIIPLTILYFGSGRDADFVFLHFIDWDEQVTSWFNSVMWVPHHVSALCAALVGFIALTAPGETSRDSWRRVLLAALAFASMVGQSVYVAMPATLGAGFWLGALLWRRRFDIAARLCFAGLGALALAAPWLVTLLPRFSGEGKSALALRVRGPEWIDIVAGSAQAGALYRGLALPMFYLIDFGVFALGAYVFWRKAGRRGVASELGSALVCLTAASFLIGSLLASQIVMNDLGWRVMLFAQFSTLIWTAAALRQGLLSRGGLRYATRLGLALGYAALVVAMLQLRLFFPHRHMRETLADQMTAWNWLDARLPSGSVVQPTPSPSREYGYGLYGRFPVAVADRHNARLFGAQPAEIDARMDYLSPIFSQTTLTLDDVRRRAARFDIAALIVSSRDEVFAAPGAWTNAARADYANPNFRIYLLSQPRHDEIH</sequence>
<dbReference type="EMBL" id="CP023737">
    <property type="protein sequence ID" value="ATQ70107.1"/>
    <property type="molecule type" value="Genomic_DNA"/>
</dbReference>
<dbReference type="KEGG" id="mtw:CQW49_21110"/>
<feature type="transmembrane region" description="Helical" evidence="1">
    <location>
        <begin position="230"/>
        <end position="254"/>
    </location>
</feature>
<feature type="transmembrane region" description="Helical" evidence="1">
    <location>
        <begin position="479"/>
        <end position="499"/>
    </location>
</feature>
<dbReference type="AlphaFoldDB" id="A0A2D2D504"/>
<keyword evidence="1" id="KW-1133">Transmembrane helix</keyword>
<evidence type="ECO:0000256" key="2">
    <source>
        <dbReference type="SAM" id="SignalP"/>
    </source>
</evidence>
<evidence type="ECO:0000256" key="1">
    <source>
        <dbReference type="SAM" id="Phobius"/>
    </source>
</evidence>
<feature type="chain" id="PRO_5013695970" description="Glycosyltransferase RgtA/B/C/D-like domain-containing protein" evidence="2">
    <location>
        <begin position="28"/>
        <end position="673"/>
    </location>
</feature>
<name>A0A2D2D504_METT3</name>
<feature type="signal peptide" evidence="2">
    <location>
        <begin position="1"/>
        <end position="27"/>
    </location>
</feature>
<feature type="transmembrane region" description="Helical" evidence="1">
    <location>
        <begin position="72"/>
        <end position="91"/>
    </location>
</feature>
<gene>
    <name evidence="3" type="ORF">CQW49_21110</name>
</gene>
<accession>A0A2D2D504</accession>
<evidence type="ECO:0000313" key="3">
    <source>
        <dbReference type="EMBL" id="ATQ70107.1"/>
    </source>
</evidence>
<dbReference type="RefSeq" id="WP_003614877.1">
    <property type="nucleotide sequence ID" value="NZ_ADVE02000001.1"/>
</dbReference>
<evidence type="ECO:0000313" key="4">
    <source>
        <dbReference type="Proteomes" id="UP000230709"/>
    </source>
</evidence>
<proteinExistence type="predicted"/>
<feature type="transmembrane region" description="Helical" evidence="1">
    <location>
        <begin position="164"/>
        <end position="183"/>
    </location>
</feature>
<feature type="transmembrane region" description="Helical" evidence="1">
    <location>
        <begin position="355"/>
        <end position="378"/>
    </location>
</feature>
<feature type="transmembrane region" description="Helical" evidence="1">
    <location>
        <begin position="448"/>
        <end position="467"/>
    </location>
</feature>
<organism evidence="3 4">
    <name type="scientific">Methylosinus trichosporium (strain ATCC 35070 / NCIMB 11131 / UNIQEM 75 / OB3b)</name>
    <dbReference type="NCBI Taxonomy" id="595536"/>
    <lineage>
        <taxon>Bacteria</taxon>
        <taxon>Pseudomonadati</taxon>
        <taxon>Pseudomonadota</taxon>
        <taxon>Alphaproteobacteria</taxon>
        <taxon>Hyphomicrobiales</taxon>
        <taxon>Methylocystaceae</taxon>
        <taxon>Methylosinus</taxon>
    </lineage>
</organism>
<feature type="transmembrane region" description="Helical" evidence="1">
    <location>
        <begin position="189"/>
        <end position="209"/>
    </location>
</feature>
<protein>
    <recommendedName>
        <fullName evidence="5">Glycosyltransferase RgtA/B/C/D-like domain-containing protein</fullName>
    </recommendedName>
</protein>
<dbReference type="STRING" id="595536.GCA_000178815_00975"/>
<keyword evidence="2" id="KW-0732">Signal</keyword>
<evidence type="ECO:0008006" key="5">
    <source>
        <dbReference type="Google" id="ProtNLM"/>
    </source>
</evidence>
<dbReference type="Proteomes" id="UP000230709">
    <property type="component" value="Chromosome"/>
</dbReference>
<keyword evidence="1" id="KW-0812">Transmembrane</keyword>
<keyword evidence="4" id="KW-1185">Reference proteome</keyword>
<feature type="transmembrane region" description="Helical" evidence="1">
    <location>
        <begin position="511"/>
        <end position="531"/>
    </location>
</feature>
<feature type="transmembrane region" description="Helical" evidence="1">
    <location>
        <begin position="415"/>
        <end position="436"/>
    </location>
</feature>
<reference evidence="4" key="1">
    <citation type="submission" date="2017-10" db="EMBL/GenBank/DDBJ databases">
        <title>Completed PacBio SMRT sequence of Methylosinus trichosporium OB3b reveals presence of a third large plasmid.</title>
        <authorList>
            <person name="Charles T.C."/>
            <person name="Lynch M.D.J."/>
            <person name="Heil J.R."/>
            <person name="Cheng J."/>
        </authorList>
    </citation>
    <scope>NUCLEOTIDE SEQUENCE [LARGE SCALE GENOMIC DNA]</scope>
    <source>
        <strain evidence="4">OB3b</strain>
    </source>
</reference>